<dbReference type="InterPro" id="IPR048157">
    <property type="entry name" value="Nud_hyd_Dein"/>
</dbReference>
<protein>
    <submittedName>
        <fullName evidence="5">NUDIX domain-containing protein</fullName>
    </submittedName>
</protein>
<dbReference type="NCBIfam" id="NF041652">
    <property type="entry name" value="Nud_hyd_Dein"/>
    <property type="match status" value="1"/>
</dbReference>
<dbReference type="InterPro" id="IPR015797">
    <property type="entry name" value="NUDIX_hydrolase-like_dom_sf"/>
</dbReference>
<evidence type="ECO:0000256" key="2">
    <source>
        <dbReference type="ARBA" id="ARBA00022801"/>
    </source>
</evidence>
<evidence type="ECO:0000313" key="5">
    <source>
        <dbReference type="EMBL" id="MVN87865.1"/>
    </source>
</evidence>
<keyword evidence="2 3" id="KW-0378">Hydrolase</keyword>
<dbReference type="PANTHER" id="PTHR43046:SF14">
    <property type="entry name" value="MUTT_NUDIX FAMILY PROTEIN"/>
    <property type="match status" value="1"/>
</dbReference>
<dbReference type="GO" id="GO:0016787">
    <property type="term" value="F:hydrolase activity"/>
    <property type="evidence" value="ECO:0007669"/>
    <property type="project" value="UniProtKB-KW"/>
</dbReference>
<comment type="similarity">
    <text evidence="3">Belongs to the Nudix hydrolase family.</text>
</comment>
<dbReference type="InterPro" id="IPR020084">
    <property type="entry name" value="NUDIX_hydrolase_CS"/>
</dbReference>
<dbReference type="InterPro" id="IPR020476">
    <property type="entry name" value="Nudix_hydrolase"/>
</dbReference>
<dbReference type="Gene3D" id="3.90.79.10">
    <property type="entry name" value="Nucleoside Triphosphate Pyrophosphohydrolase"/>
    <property type="match status" value="1"/>
</dbReference>
<dbReference type="AlphaFoldDB" id="A0A7C9M7G1"/>
<dbReference type="SUPFAM" id="SSF55811">
    <property type="entry name" value="Nudix"/>
    <property type="match status" value="1"/>
</dbReference>
<feature type="domain" description="Nudix hydrolase" evidence="4">
    <location>
        <begin position="11"/>
        <end position="150"/>
    </location>
</feature>
<dbReference type="Proteomes" id="UP000483286">
    <property type="component" value="Unassembled WGS sequence"/>
</dbReference>
<keyword evidence="6" id="KW-1185">Reference proteome</keyword>
<evidence type="ECO:0000256" key="3">
    <source>
        <dbReference type="RuleBase" id="RU003476"/>
    </source>
</evidence>
<name>A0A7C9M7G1_9DEIO</name>
<dbReference type="RefSeq" id="WP_157459904.1">
    <property type="nucleotide sequence ID" value="NZ_WQLB01000019.1"/>
</dbReference>
<evidence type="ECO:0000313" key="6">
    <source>
        <dbReference type="Proteomes" id="UP000483286"/>
    </source>
</evidence>
<gene>
    <name evidence="5" type="ORF">GO986_13975</name>
</gene>
<dbReference type="PRINTS" id="PR00502">
    <property type="entry name" value="NUDIXFAMILY"/>
</dbReference>
<proteinExistence type="inferred from homology"/>
<dbReference type="Pfam" id="PF00293">
    <property type="entry name" value="NUDIX"/>
    <property type="match status" value="1"/>
</dbReference>
<dbReference type="PROSITE" id="PS00893">
    <property type="entry name" value="NUDIX_BOX"/>
    <property type="match status" value="1"/>
</dbReference>
<organism evidence="5 6">
    <name type="scientific">Deinococcus arboris</name>
    <dbReference type="NCBI Taxonomy" id="2682977"/>
    <lineage>
        <taxon>Bacteria</taxon>
        <taxon>Thermotogati</taxon>
        <taxon>Deinococcota</taxon>
        <taxon>Deinococci</taxon>
        <taxon>Deinococcales</taxon>
        <taxon>Deinococcaceae</taxon>
        <taxon>Deinococcus</taxon>
    </lineage>
</organism>
<dbReference type="EMBL" id="WQLB01000019">
    <property type="protein sequence ID" value="MVN87865.1"/>
    <property type="molecule type" value="Genomic_DNA"/>
</dbReference>
<dbReference type="PROSITE" id="PS51462">
    <property type="entry name" value="NUDIX"/>
    <property type="match status" value="1"/>
</dbReference>
<dbReference type="PANTHER" id="PTHR43046">
    <property type="entry name" value="GDP-MANNOSE MANNOSYL HYDROLASE"/>
    <property type="match status" value="1"/>
</dbReference>
<evidence type="ECO:0000256" key="1">
    <source>
        <dbReference type="ARBA" id="ARBA00001946"/>
    </source>
</evidence>
<reference evidence="5 6" key="1">
    <citation type="submission" date="2019-12" db="EMBL/GenBank/DDBJ databases">
        <title>Deinococcus sp. HMF7620 Genome sequencing and assembly.</title>
        <authorList>
            <person name="Kang H."/>
            <person name="Kim H."/>
            <person name="Joh K."/>
        </authorList>
    </citation>
    <scope>NUCLEOTIDE SEQUENCE [LARGE SCALE GENOMIC DNA]</scope>
    <source>
        <strain evidence="5 6">HMF7620</strain>
    </source>
</reference>
<evidence type="ECO:0000259" key="4">
    <source>
        <dbReference type="PROSITE" id="PS51462"/>
    </source>
</evidence>
<dbReference type="InterPro" id="IPR000086">
    <property type="entry name" value="NUDIX_hydrolase_dom"/>
</dbReference>
<accession>A0A7C9M7G1</accession>
<comment type="cofactor">
    <cofactor evidence="1">
        <name>Mg(2+)</name>
        <dbReference type="ChEBI" id="CHEBI:18420"/>
    </cofactor>
</comment>
<sequence>MQFGPETHVPVSHRAAGVVILNQTGDILLVRENGVPGQRQKAGLWHIPSGTVEDGENPQDTAVREAWEEAGVRVRLLKFLAAYLGRFPDGVPVLRHAWLAQALPGSTFHPTFQYEVTEVRFVPQSDFLALYGAGQIRMHHTRLFYEDALREWERLKAGP</sequence>
<comment type="caution">
    <text evidence="5">The sequence shown here is derived from an EMBL/GenBank/DDBJ whole genome shotgun (WGS) entry which is preliminary data.</text>
</comment>